<proteinExistence type="predicted"/>
<dbReference type="AlphaFoldDB" id="A0AAD1AEY2"/>
<evidence type="ECO:0000313" key="1">
    <source>
        <dbReference type="EMBL" id="AZZ55700.1"/>
    </source>
</evidence>
<dbReference type="Proteomes" id="UP000283946">
    <property type="component" value="Chromosome"/>
</dbReference>
<sequence>MVYLTGWSQDEQGKSRQPHLGTIDAVVLPLMALSAQGRRDVEGTRYEHAYVSQIDVRAGSAPWLDLEAETQLPVTMTSSSGIESAAFVGLRIEYQFFGVVQTFQEIGR</sequence>
<dbReference type="EMBL" id="CP028130">
    <property type="protein sequence ID" value="AZZ55700.1"/>
    <property type="molecule type" value="Genomic_DNA"/>
</dbReference>
<accession>A0AAD1AEY2</accession>
<evidence type="ECO:0000313" key="2">
    <source>
        <dbReference type="Proteomes" id="UP000283946"/>
    </source>
</evidence>
<reference evidence="1 2" key="1">
    <citation type="submission" date="2018-03" db="EMBL/GenBank/DDBJ databases">
        <title>Bacteriophage NCPPB3778 and a type I-E CRISPR drive the evolution of the US Biological Select Agent, Rathayibacter toxicus.</title>
        <authorList>
            <person name="Davis E.W.II."/>
            <person name="Tabima J.F."/>
            <person name="Weisberg A.J."/>
            <person name="Dantas Lopes L."/>
            <person name="Wiseman M.S."/>
            <person name="Wiseman M.S."/>
            <person name="Pupko T."/>
            <person name="Belcher M.S."/>
            <person name="Sechler A.J."/>
            <person name="Tancos M.A."/>
            <person name="Schroeder B.K."/>
            <person name="Murray T.D."/>
            <person name="Luster D.G."/>
            <person name="Schneider W.L."/>
            <person name="Rogers E."/>
            <person name="Andreote F.D."/>
            <person name="Grunwald N.J."/>
            <person name="Putnam M.L."/>
            <person name="Chang J.H."/>
        </authorList>
    </citation>
    <scope>NUCLEOTIDE SEQUENCE [LARGE SCALE GENOMIC DNA]</scope>
    <source>
        <strain evidence="1 2">NCCPB 2253</strain>
    </source>
</reference>
<organism evidence="1 2">
    <name type="scientific">Rathayibacter iranicus</name>
    <dbReference type="NCBI Taxonomy" id="59737"/>
    <lineage>
        <taxon>Bacteria</taxon>
        <taxon>Bacillati</taxon>
        <taxon>Actinomycetota</taxon>
        <taxon>Actinomycetes</taxon>
        <taxon>Micrococcales</taxon>
        <taxon>Microbacteriaceae</taxon>
        <taxon>Rathayibacter</taxon>
    </lineage>
</organism>
<name>A0AAD1AEY2_9MICO</name>
<dbReference type="KEGG" id="ria:C7V51_07255"/>
<protein>
    <submittedName>
        <fullName evidence="1">Uncharacterized protein</fullName>
    </submittedName>
</protein>
<gene>
    <name evidence="1" type="ORF">C7V51_07255</name>
</gene>